<dbReference type="CDD" id="cd12373">
    <property type="entry name" value="RRM_SRSF3_like"/>
    <property type="match status" value="1"/>
</dbReference>
<dbReference type="STRING" id="53468.A0A0R3UGM9"/>
<sequence length="223" mass="24951">MSGGLSSSVSKSDLLRELSKFGTIADVWVARNPPGFAFVDFEKITDAEKAVRALDGITVCDSKLRVEFAHNCSRNGDRSRPVGEHRQYNDSRTGRSPVQRRYDSPPRRGRSPPVLFPPEQLRYPYEQLAAFYNPEMLNAAAAAAAAGFPYQIPGYPTMFPFLPPTEDVRRSMQSSRRHSPRRSPSYRRSAGSSQTFTTLGVKGIFLFIGQFNGDTDVQMDQYT</sequence>
<dbReference type="InterPro" id="IPR050907">
    <property type="entry name" value="SRSF"/>
</dbReference>
<name>A0A0R3UGM9_MESCO</name>
<dbReference type="Proteomes" id="UP000267029">
    <property type="component" value="Unassembled WGS sequence"/>
</dbReference>
<dbReference type="SUPFAM" id="SSF54928">
    <property type="entry name" value="RNA-binding domain, RBD"/>
    <property type="match status" value="1"/>
</dbReference>
<dbReference type="PROSITE" id="PS50102">
    <property type="entry name" value="RRM"/>
    <property type="match status" value="1"/>
</dbReference>
<evidence type="ECO:0000313" key="4">
    <source>
        <dbReference type="EMBL" id="VDD80398.1"/>
    </source>
</evidence>
<proteinExistence type="predicted"/>
<gene>
    <name evidence="4" type="ORF">MCOS_LOCUS6401</name>
</gene>
<accession>A0A0R3UGM9</accession>
<feature type="domain" description="RRM" evidence="3">
    <location>
        <begin position="1"/>
        <end position="71"/>
    </location>
</feature>
<dbReference type="SMART" id="SM00360">
    <property type="entry name" value="RRM"/>
    <property type="match status" value="1"/>
</dbReference>
<dbReference type="PANTHER" id="PTHR23147">
    <property type="entry name" value="SERINE/ARGININE RICH SPLICING FACTOR"/>
    <property type="match status" value="1"/>
</dbReference>
<dbReference type="EMBL" id="UXSR01005258">
    <property type="protein sequence ID" value="VDD80398.1"/>
    <property type="molecule type" value="Genomic_DNA"/>
</dbReference>
<dbReference type="InterPro" id="IPR000504">
    <property type="entry name" value="RRM_dom"/>
</dbReference>
<reference evidence="4 5" key="1">
    <citation type="submission" date="2018-10" db="EMBL/GenBank/DDBJ databases">
        <authorList>
            <consortium name="Pathogen Informatics"/>
        </authorList>
    </citation>
    <scope>NUCLEOTIDE SEQUENCE [LARGE SCALE GENOMIC DNA]</scope>
</reference>
<dbReference type="GO" id="GO:0003723">
    <property type="term" value="F:RNA binding"/>
    <property type="evidence" value="ECO:0007669"/>
    <property type="project" value="UniProtKB-UniRule"/>
</dbReference>
<evidence type="ECO:0000259" key="3">
    <source>
        <dbReference type="PROSITE" id="PS50102"/>
    </source>
</evidence>
<organism evidence="4 5">
    <name type="scientific">Mesocestoides corti</name>
    <name type="common">Flatworm</name>
    <dbReference type="NCBI Taxonomy" id="53468"/>
    <lineage>
        <taxon>Eukaryota</taxon>
        <taxon>Metazoa</taxon>
        <taxon>Spiralia</taxon>
        <taxon>Lophotrochozoa</taxon>
        <taxon>Platyhelminthes</taxon>
        <taxon>Cestoda</taxon>
        <taxon>Eucestoda</taxon>
        <taxon>Cyclophyllidea</taxon>
        <taxon>Mesocestoididae</taxon>
        <taxon>Mesocestoides</taxon>
    </lineage>
</organism>
<protein>
    <recommendedName>
        <fullName evidence="3">RRM domain-containing protein</fullName>
    </recommendedName>
</protein>
<dbReference type="Pfam" id="PF00076">
    <property type="entry name" value="RRM_1"/>
    <property type="match status" value="1"/>
</dbReference>
<dbReference type="InterPro" id="IPR012677">
    <property type="entry name" value="Nucleotide-bd_a/b_plait_sf"/>
</dbReference>
<feature type="compositionally biased region" description="Basic residues" evidence="2">
    <location>
        <begin position="175"/>
        <end position="185"/>
    </location>
</feature>
<dbReference type="OrthoDB" id="6270585at2759"/>
<keyword evidence="1" id="KW-0694">RNA-binding</keyword>
<keyword evidence="5" id="KW-1185">Reference proteome</keyword>
<feature type="region of interest" description="Disordered" evidence="2">
    <location>
        <begin position="73"/>
        <end position="118"/>
    </location>
</feature>
<evidence type="ECO:0000256" key="2">
    <source>
        <dbReference type="SAM" id="MobiDB-lite"/>
    </source>
</evidence>
<feature type="compositionally biased region" description="Basic and acidic residues" evidence="2">
    <location>
        <begin position="75"/>
        <end position="93"/>
    </location>
</feature>
<dbReference type="AlphaFoldDB" id="A0A0R3UGM9"/>
<feature type="region of interest" description="Disordered" evidence="2">
    <location>
        <begin position="167"/>
        <end position="192"/>
    </location>
</feature>
<evidence type="ECO:0000313" key="5">
    <source>
        <dbReference type="Proteomes" id="UP000267029"/>
    </source>
</evidence>
<dbReference type="Gene3D" id="3.30.70.330">
    <property type="match status" value="1"/>
</dbReference>
<evidence type="ECO:0000256" key="1">
    <source>
        <dbReference type="PROSITE-ProRule" id="PRU00176"/>
    </source>
</evidence>
<dbReference type="InterPro" id="IPR035979">
    <property type="entry name" value="RBD_domain_sf"/>
</dbReference>